<organism evidence="3">
    <name type="scientific">Aegilops tauschii</name>
    <name type="common">Tausch's goatgrass</name>
    <name type="synonym">Aegilops squarrosa</name>
    <dbReference type="NCBI Taxonomy" id="37682"/>
    <lineage>
        <taxon>Eukaryota</taxon>
        <taxon>Viridiplantae</taxon>
        <taxon>Streptophyta</taxon>
        <taxon>Embryophyta</taxon>
        <taxon>Tracheophyta</taxon>
        <taxon>Spermatophyta</taxon>
        <taxon>Magnoliopsida</taxon>
        <taxon>Liliopsida</taxon>
        <taxon>Poales</taxon>
        <taxon>Poaceae</taxon>
        <taxon>BOP clade</taxon>
        <taxon>Pooideae</taxon>
        <taxon>Triticodae</taxon>
        <taxon>Triticeae</taxon>
        <taxon>Triticinae</taxon>
        <taxon>Aegilops</taxon>
    </lineage>
</organism>
<dbReference type="Gene3D" id="1.25.40.420">
    <property type="match status" value="1"/>
</dbReference>
<dbReference type="PANTHER" id="PTHR26379:SF316">
    <property type="entry name" value="MATH DOMAIN-CONTAINING PROTEIN"/>
    <property type="match status" value="1"/>
</dbReference>
<evidence type="ECO:0000313" key="3">
    <source>
        <dbReference type="EnsemblPlants" id="EMT20221"/>
    </source>
</evidence>
<dbReference type="CDD" id="cd00121">
    <property type="entry name" value="MATH"/>
    <property type="match status" value="1"/>
</dbReference>
<dbReference type="Gene3D" id="3.30.710.10">
    <property type="entry name" value="Potassium Channel Kv1.1, Chain A"/>
    <property type="match status" value="1"/>
</dbReference>
<dbReference type="Pfam" id="PF24570">
    <property type="entry name" value="BACK_BPM_SPOP"/>
    <property type="match status" value="1"/>
</dbReference>
<reference evidence="3" key="1">
    <citation type="submission" date="2015-06" db="UniProtKB">
        <authorList>
            <consortium name="EnsemblPlants"/>
        </authorList>
    </citation>
    <scope>IDENTIFICATION</scope>
</reference>
<dbReference type="InterPro" id="IPR002083">
    <property type="entry name" value="MATH/TRAF_dom"/>
</dbReference>
<dbReference type="Pfam" id="PF00651">
    <property type="entry name" value="BTB"/>
    <property type="match status" value="1"/>
</dbReference>
<dbReference type="SUPFAM" id="SSF49599">
    <property type="entry name" value="TRAF domain-like"/>
    <property type="match status" value="1"/>
</dbReference>
<name>R7WCG3_AEGTA</name>
<dbReference type="Pfam" id="PF22486">
    <property type="entry name" value="MATH_2"/>
    <property type="match status" value="1"/>
</dbReference>
<dbReference type="InterPro" id="IPR045005">
    <property type="entry name" value="BPM1-6"/>
</dbReference>
<dbReference type="AlphaFoldDB" id="R7WCG3"/>
<dbReference type="InterPro" id="IPR011333">
    <property type="entry name" value="SKP1/BTB/POZ_sf"/>
</dbReference>
<dbReference type="SUPFAM" id="SSF54695">
    <property type="entry name" value="POZ domain"/>
    <property type="match status" value="1"/>
</dbReference>
<dbReference type="PROSITE" id="PS50144">
    <property type="entry name" value="MATH"/>
    <property type="match status" value="1"/>
</dbReference>
<sequence length="291" mass="32284">MANGAKVRSGTFRVGGHEWRLVCYPNGNGKEYEGYMSLFLEHASHESTGDATAKAQLSILDQAWKPSYTRDIAKTRFFSSNLSWGTRGFVKHQDLDALTKKHLNLKDDGLTILCDVTVTELRTEDHVEAAATVAPPFGLPGQLWEAVWNTKGVDVQNCRSSSSDTTLLRVDDMDAEVFKAVLQFIYTDSPPMIVSASMAERLLVAADRYKLEELKLLCEDALCWHVEMSSVAVTLALAEKHNCSMLRAACIQFLSSPGNLESFMASDGFEKLRTCCPSALMELVLKKITIY</sequence>
<comment type="similarity">
    <text evidence="2">Belongs to the Tdpoz family.</text>
</comment>
<dbReference type="InterPro" id="IPR056423">
    <property type="entry name" value="BACK_BPM_SPOP"/>
</dbReference>
<dbReference type="InterPro" id="IPR008974">
    <property type="entry name" value="TRAF-like"/>
</dbReference>
<evidence type="ECO:0000256" key="1">
    <source>
        <dbReference type="ARBA" id="ARBA00004906"/>
    </source>
</evidence>
<proteinExistence type="inferred from homology"/>
<dbReference type="InterPro" id="IPR000210">
    <property type="entry name" value="BTB/POZ_dom"/>
</dbReference>
<evidence type="ECO:0000256" key="2">
    <source>
        <dbReference type="ARBA" id="ARBA00010846"/>
    </source>
</evidence>
<dbReference type="EnsemblPlants" id="EMT20221">
    <property type="protein sequence ID" value="EMT20221"/>
    <property type="gene ID" value="F775_18753"/>
</dbReference>
<dbReference type="Gene3D" id="2.60.210.10">
    <property type="entry name" value="Apoptosis, Tumor Necrosis Factor Receptor Associated Protein 2, Chain A"/>
    <property type="match status" value="1"/>
</dbReference>
<comment type="pathway">
    <text evidence="1">Protein modification; protein ubiquitination.</text>
</comment>
<dbReference type="GO" id="GO:0016567">
    <property type="term" value="P:protein ubiquitination"/>
    <property type="evidence" value="ECO:0007669"/>
    <property type="project" value="InterPro"/>
</dbReference>
<accession>R7WCG3</accession>
<dbReference type="PANTHER" id="PTHR26379">
    <property type="entry name" value="BTB/POZ AND MATH DOMAIN-CONTAINING PROTEIN 1"/>
    <property type="match status" value="1"/>
</dbReference>
<protein>
    <submittedName>
        <fullName evidence="3">BTB and MATH domain-containing protein 43</fullName>
    </submittedName>
</protein>